<comment type="caution">
    <text evidence="3">The sequence shown here is derived from an EMBL/GenBank/DDBJ whole genome shotgun (WGS) entry which is preliminary data.</text>
</comment>
<dbReference type="InterPro" id="IPR007219">
    <property type="entry name" value="XnlR_reg_dom"/>
</dbReference>
<feature type="domain" description="Xylanolytic transcriptional activator regulatory" evidence="2">
    <location>
        <begin position="124"/>
        <end position="201"/>
    </location>
</feature>
<protein>
    <recommendedName>
        <fullName evidence="2">Xylanolytic transcriptional activator regulatory domain-containing protein</fullName>
    </recommendedName>
</protein>
<name>A0AA39CEG6_9EURO</name>
<dbReference type="Proteomes" id="UP001172673">
    <property type="component" value="Unassembled WGS sequence"/>
</dbReference>
<organism evidence="3 4">
    <name type="scientific">Cladophialophora chaetospira</name>
    <dbReference type="NCBI Taxonomy" id="386627"/>
    <lineage>
        <taxon>Eukaryota</taxon>
        <taxon>Fungi</taxon>
        <taxon>Dikarya</taxon>
        <taxon>Ascomycota</taxon>
        <taxon>Pezizomycotina</taxon>
        <taxon>Eurotiomycetes</taxon>
        <taxon>Chaetothyriomycetidae</taxon>
        <taxon>Chaetothyriales</taxon>
        <taxon>Herpotrichiellaceae</taxon>
        <taxon>Cladophialophora</taxon>
    </lineage>
</organism>
<reference evidence="3" key="1">
    <citation type="submission" date="2022-10" db="EMBL/GenBank/DDBJ databases">
        <title>Culturing micro-colonial fungi from biological soil crusts in the Mojave desert and describing Neophaeococcomyces mojavensis, and introducing the new genera and species Taxawa tesnikishii.</title>
        <authorList>
            <person name="Kurbessoian T."/>
            <person name="Stajich J.E."/>
        </authorList>
    </citation>
    <scope>NUCLEOTIDE SEQUENCE</scope>
    <source>
        <strain evidence="3">TK_41</strain>
    </source>
</reference>
<keyword evidence="1" id="KW-0539">Nucleus</keyword>
<proteinExistence type="predicted"/>
<dbReference type="GO" id="GO:0008270">
    <property type="term" value="F:zinc ion binding"/>
    <property type="evidence" value="ECO:0007669"/>
    <property type="project" value="InterPro"/>
</dbReference>
<dbReference type="GO" id="GO:0006351">
    <property type="term" value="P:DNA-templated transcription"/>
    <property type="evidence" value="ECO:0007669"/>
    <property type="project" value="InterPro"/>
</dbReference>
<dbReference type="AlphaFoldDB" id="A0AA39CEG6"/>
<dbReference type="PANTHER" id="PTHR47425">
    <property type="entry name" value="FARB-RELATED"/>
    <property type="match status" value="1"/>
</dbReference>
<accession>A0AA39CEG6</accession>
<evidence type="ECO:0000313" key="3">
    <source>
        <dbReference type="EMBL" id="KAJ9605303.1"/>
    </source>
</evidence>
<dbReference type="CDD" id="cd12148">
    <property type="entry name" value="fungal_TF_MHR"/>
    <property type="match status" value="1"/>
</dbReference>
<dbReference type="PANTHER" id="PTHR47425:SF3">
    <property type="entry name" value="ZN(II)2CYS6 TRANSCRIPTION FACTOR (EUROFUNG)"/>
    <property type="match status" value="1"/>
</dbReference>
<dbReference type="GO" id="GO:0003677">
    <property type="term" value="F:DNA binding"/>
    <property type="evidence" value="ECO:0007669"/>
    <property type="project" value="InterPro"/>
</dbReference>
<dbReference type="SMART" id="SM00906">
    <property type="entry name" value="Fungal_trans"/>
    <property type="match status" value="1"/>
</dbReference>
<evidence type="ECO:0000259" key="2">
    <source>
        <dbReference type="SMART" id="SM00906"/>
    </source>
</evidence>
<dbReference type="EMBL" id="JAPDRK010000016">
    <property type="protein sequence ID" value="KAJ9605303.1"/>
    <property type="molecule type" value="Genomic_DNA"/>
</dbReference>
<gene>
    <name evidence="3" type="ORF">H2200_009960</name>
</gene>
<evidence type="ECO:0000313" key="4">
    <source>
        <dbReference type="Proteomes" id="UP001172673"/>
    </source>
</evidence>
<dbReference type="InterPro" id="IPR052761">
    <property type="entry name" value="Fungal_Detox/Toxin_TFs"/>
</dbReference>
<evidence type="ECO:0000256" key="1">
    <source>
        <dbReference type="ARBA" id="ARBA00023242"/>
    </source>
</evidence>
<keyword evidence="4" id="KW-1185">Reference proteome</keyword>
<dbReference type="Pfam" id="PF04082">
    <property type="entry name" value="Fungal_trans"/>
    <property type="match status" value="1"/>
</dbReference>
<sequence length="535" mass="60076">MREKGVFETLPNQVEDEIIRCYFEHVHFFMPVVDAASFLDGYATSRHELSPLLLWSMRLAAANFASSDLLSRAGYSSRRAMKTAMYERAKCLYDFDRGTDKLILIQSVILMGFWYTDPQDHTGAWYWIGIAISLCQNLGLHRDPRSNIRGPGPSESYVRHARRVWWTCFVRDRWVSLAKGRPMRIHHEDCDVPMPVASDILLDLEQVPSELRHKFLPLDYEALAPVWVRLVQVSGVLGDILRAHYRATGPRPSLETIDNLTEQLERCALRGQVPESSGDCLRIYAEQVELFYQATVTVLYRPYVLGGTAALPGTAPPSWHKTTLGKARAGASSTNNILEKLIELDAIRYLKPMIITAMVPAMQVHLFDYKSIEPLINGLAGNRLQLCMLVLAKLRETYWSAGVMYRLFERAQRIIQESKHSTLRAVPALSQTPADARTEPENEPVSMSQAQLQNHDKVPLLDTNSADWPLTSIPMNTGSLWDDPLGFDTVDELLGPGFGLPDDAFQGLFPSIGISAQLGPVLLSQNDVPQSAWLG</sequence>